<feature type="transmembrane region" description="Helical" evidence="1">
    <location>
        <begin position="38"/>
        <end position="57"/>
    </location>
</feature>
<feature type="domain" description="DUF58" evidence="2">
    <location>
        <begin position="236"/>
        <end position="315"/>
    </location>
</feature>
<dbReference type="AlphaFoldDB" id="A0A6I4NWV7"/>
<evidence type="ECO:0000259" key="2">
    <source>
        <dbReference type="Pfam" id="PF01882"/>
    </source>
</evidence>
<comment type="caution">
    <text evidence="3">The sequence shown here is derived from an EMBL/GenBank/DDBJ whole genome shotgun (WGS) entry which is preliminary data.</text>
</comment>
<keyword evidence="1" id="KW-0812">Transmembrane</keyword>
<accession>A0A6I4NWV7</accession>
<keyword evidence="1" id="KW-1133">Transmembrane helix</keyword>
<dbReference type="PANTHER" id="PTHR34351:SF1">
    <property type="entry name" value="SLR1927 PROTEIN"/>
    <property type="match status" value="1"/>
</dbReference>
<organism evidence="3 4">
    <name type="scientific">Agromyces seonyuensis</name>
    <dbReference type="NCBI Taxonomy" id="2662446"/>
    <lineage>
        <taxon>Bacteria</taxon>
        <taxon>Bacillati</taxon>
        <taxon>Actinomycetota</taxon>
        <taxon>Actinomycetes</taxon>
        <taxon>Micrococcales</taxon>
        <taxon>Microbacteriaceae</taxon>
        <taxon>Agromyces</taxon>
    </lineage>
</organism>
<dbReference type="PANTHER" id="PTHR34351">
    <property type="entry name" value="SLR1927 PROTEIN-RELATED"/>
    <property type="match status" value="1"/>
</dbReference>
<dbReference type="RefSeq" id="WP_160424410.1">
    <property type="nucleotide sequence ID" value="NZ_WSTA01000036.1"/>
</dbReference>
<dbReference type="Proteomes" id="UP000438182">
    <property type="component" value="Unassembled WGS sequence"/>
</dbReference>
<evidence type="ECO:0000313" key="4">
    <source>
        <dbReference type="Proteomes" id="UP000438182"/>
    </source>
</evidence>
<feature type="transmembrane region" description="Helical" evidence="1">
    <location>
        <begin position="69"/>
        <end position="93"/>
    </location>
</feature>
<name>A0A6I4NWV7_9MICO</name>
<keyword evidence="1" id="KW-0472">Membrane</keyword>
<dbReference type="Pfam" id="PF01882">
    <property type="entry name" value="DUF58"/>
    <property type="match status" value="1"/>
</dbReference>
<dbReference type="EMBL" id="WSTA01000036">
    <property type="protein sequence ID" value="MWB98773.1"/>
    <property type="molecule type" value="Genomic_DNA"/>
</dbReference>
<sequence>MTEAVPGTSRASGAAREGALAAAISAAIRLAGATRRGLAVSLAAAAAVVTSTGRWFLAAAAISVTVGLVLGWAEAIGLAAGLAAAFVLALFALAGRGGTAVDLDLPADRVAVGRTAAVVLRSESTHRRLTGVRLEIPVGDGVVYRSLPPVPRGGVIDERLALPTDRRGVIPIGPVRTVRADPLGLVRREIVWSDTAVLHVHPRTLSIPSLGAGFRHDLEGVATSDLTTDDVAFHSLREYQQGDDRRFIHWRSSAKTGRFMVQQFEETRRSRIAVVLDAEPSGFAGAVEFELAVSVVGSLGVRAIRDGRTVDLWSSAPHPGDGGTGRPALLPSVTRERLLDSLCLVELDEGAVPPVDAARVAAESGGSVSLAFLVTGSERSSVQLRSAAGQFGPGVDVVVVECIPDVQPAVRSLGGVVVYTIGYLEDLRRMLVSGAAA</sequence>
<reference evidence="3 4" key="1">
    <citation type="submission" date="2019-12" db="EMBL/GenBank/DDBJ databases">
        <authorList>
            <person name="Kim Y.S."/>
        </authorList>
    </citation>
    <scope>NUCLEOTIDE SEQUENCE [LARGE SCALE GENOMIC DNA]</scope>
    <source>
        <strain evidence="3 4">MMS17-SY077</strain>
    </source>
</reference>
<proteinExistence type="predicted"/>
<dbReference type="InterPro" id="IPR002881">
    <property type="entry name" value="DUF58"/>
</dbReference>
<evidence type="ECO:0000313" key="3">
    <source>
        <dbReference type="EMBL" id="MWB98773.1"/>
    </source>
</evidence>
<evidence type="ECO:0000256" key="1">
    <source>
        <dbReference type="SAM" id="Phobius"/>
    </source>
</evidence>
<protein>
    <submittedName>
        <fullName evidence="3">DUF58 domain-containing protein</fullName>
    </submittedName>
</protein>
<keyword evidence="4" id="KW-1185">Reference proteome</keyword>
<gene>
    <name evidence="3" type="ORF">GB864_09470</name>
</gene>